<dbReference type="Gene3D" id="3.30.420.10">
    <property type="entry name" value="Ribonuclease H-like superfamily/Ribonuclease H"/>
    <property type="match status" value="1"/>
</dbReference>
<gene>
    <name evidence="2" type="ORF">CTheo_8031</name>
</gene>
<dbReference type="EMBL" id="SSOP01000429">
    <property type="protein sequence ID" value="KAB5588530.1"/>
    <property type="molecule type" value="Genomic_DNA"/>
</dbReference>
<feature type="compositionally biased region" description="Basic and acidic residues" evidence="1">
    <location>
        <begin position="70"/>
        <end position="84"/>
    </location>
</feature>
<dbReference type="PANTHER" id="PTHR35871:SF1">
    <property type="entry name" value="CXC1-LIKE CYSTEINE CLUSTER ASSOCIATED WITH KDZ TRANSPOSASES DOMAIN-CONTAINING PROTEIN"/>
    <property type="match status" value="1"/>
</dbReference>
<dbReference type="Proteomes" id="UP000383932">
    <property type="component" value="Unassembled WGS sequence"/>
</dbReference>
<comment type="caution">
    <text evidence="2">The sequence shown here is derived from an EMBL/GenBank/DDBJ whole genome shotgun (WGS) entry which is preliminary data.</text>
</comment>
<evidence type="ECO:0000313" key="2">
    <source>
        <dbReference type="EMBL" id="KAB5588530.1"/>
    </source>
</evidence>
<dbReference type="GO" id="GO:0003676">
    <property type="term" value="F:nucleic acid binding"/>
    <property type="evidence" value="ECO:0007669"/>
    <property type="project" value="InterPro"/>
</dbReference>
<feature type="region of interest" description="Disordered" evidence="1">
    <location>
        <begin position="62"/>
        <end position="102"/>
    </location>
</feature>
<protein>
    <recommendedName>
        <fullName evidence="4">Tc1-like transposase DDE domain-containing protein</fullName>
    </recommendedName>
</protein>
<organism evidence="2 3">
    <name type="scientific">Ceratobasidium theobromae</name>
    <dbReference type="NCBI Taxonomy" id="1582974"/>
    <lineage>
        <taxon>Eukaryota</taxon>
        <taxon>Fungi</taxon>
        <taxon>Dikarya</taxon>
        <taxon>Basidiomycota</taxon>
        <taxon>Agaricomycotina</taxon>
        <taxon>Agaricomycetes</taxon>
        <taxon>Cantharellales</taxon>
        <taxon>Ceratobasidiaceae</taxon>
        <taxon>Ceratobasidium</taxon>
    </lineage>
</organism>
<dbReference type="InterPro" id="IPR036397">
    <property type="entry name" value="RNaseH_sf"/>
</dbReference>
<evidence type="ECO:0008006" key="4">
    <source>
        <dbReference type="Google" id="ProtNLM"/>
    </source>
</evidence>
<name>A0A5N5Q9R5_9AGAM</name>
<dbReference type="PANTHER" id="PTHR35871">
    <property type="entry name" value="EXPRESSED PROTEIN"/>
    <property type="match status" value="1"/>
</dbReference>
<evidence type="ECO:0000313" key="3">
    <source>
        <dbReference type="Proteomes" id="UP000383932"/>
    </source>
</evidence>
<keyword evidence="3" id="KW-1185">Reference proteome</keyword>
<dbReference type="AlphaFoldDB" id="A0A5N5Q9R5"/>
<reference evidence="2 3" key="1">
    <citation type="journal article" date="2019" name="Fungal Biol. Biotechnol.">
        <title>Draft genome sequence of fastidious pathogen Ceratobasidium theobromae, which causes vascular-streak dieback in Theobroma cacao.</title>
        <authorList>
            <person name="Ali S.S."/>
            <person name="Asman A."/>
            <person name="Shao J."/>
            <person name="Firmansyah A.P."/>
            <person name="Susilo A.W."/>
            <person name="Rosmana A."/>
            <person name="McMahon P."/>
            <person name="Junaid M."/>
            <person name="Guest D."/>
            <person name="Kheng T.Y."/>
            <person name="Meinhardt L.W."/>
            <person name="Bailey B.A."/>
        </authorList>
    </citation>
    <scope>NUCLEOTIDE SEQUENCE [LARGE SCALE GENOMIC DNA]</scope>
    <source>
        <strain evidence="2 3">CT2</strain>
    </source>
</reference>
<dbReference type="OrthoDB" id="10039611at2759"/>
<evidence type="ECO:0000256" key="1">
    <source>
        <dbReference type="SAM" id="MobiDB-lite"/>
    </source>
</evidence>
<accession>A0A5N5Q9R5</accession>
<sequence length="234" mass="26858">MRVLYTRKNLDTLRDGWFTCAQVVEQLQNAIKIVEEAYPEYTHIFVYDSAPSHTKRPEDAISVRNMPKNPSKEFPRLQKSKNGDRVVPPRMEPGKLPDGRPQSFYFPDDHPTYPGYFKGMAQMLQERGLGDIATKLTQCPDFKCKEGEHELLLSAGAVQPDFKAHDSSLQEAARKLGSRAVFLPKYHCELNPIEQCWGYAKREYREMPASNKESVMKQYFVDAVDSIPLLSIRK</sequence>
<proteinExistence type="predicted"/>